<dbReference type="InterPro" id="IPR008936">
    <property type="entry name" value="Rho_GTPase_activation_prot"/>
</dbReference>
<evidence type="ECO:0000256" key="15">
    <source>
        <dbReference type="ARBA" id="ARBA00022723"/>
    </source>
</evidence>
<evidence type="ECO:0000256" key="6">
    <source>
        <dbReference type="ARBA" id="ARBA00004626"/>
    </source>
</evidence>
<sequence length="645" mass="72981">MESTVLNLHNHFQNLCACSDILNEGLEPQFIQMALNFQDCRRKWLQWEEELGACKEVLTKTETERGALEIKLKHARNQVDVEIRRRQRAEAEYEKLERQIQLIRDMLVAESSSSSLHLSEEQRSALAFLNAHSQAPSVMSFRLTTIDESASLLSDISYDKTDDSLDWDSSMMRTVRLRKLQKRVSGELLFSLELDRSSMEMYVNESIVTKTTITVPVNGGPVEAVSTMETVSGYWTGSRKRTGETALTSLQYLILDIAQGWDTTSIDQSETASKVPSTPCSKAPPPTKTPRAKVGARKHEFLAKTVIRSEFCVPCGRKTKFGKLYLRCQDCRLVAHPECRDRCTLPCNPISTGSTPIRTREPSTLADYAPSSSPMIPALVVHCVKEIEHRGLHETGLYRVSGEGRTVKELKKSFLRGRTVPALAKVEDIHCVTGLLKDFLRNLPEPLLTFRLNRDFMEAAEIQDNGNSLSMIYQTISELPHPNRDTLAYLSIHLQRVAQCVLDTKMDITNLARVFGPTLVGHAIPDPDPMTILQDTSRQPRVMECLLDLPYEYWSQFTVEQHTHPDNVVKDDANCYNTPDHKVSMLGPVTTPEHQMTKTPSSSSLSQRMKQTFSSTTIFCVDYNIFFSPFVTMNVISKMELYLFI</sequence>
<evidence type="ECO:0000259" key="34">
    <source>
        <dbReference type="PROSITE" id="PS50081"/>
    </source>
</evidence>
<dbReference type="InterPro" id="IPR046349">
    <property type="entry name" value="C1-like_sf"/>
</dbReference>
<proteinExistence type="predicted"/>
<evidence type="ECO:0000256" key="13">
    <source>
        <dbReference type="ARBA" id="ARBA00022553"/>
    </source>
</evidence>
<keyword evidence="15" id="KW-0479">Metal-binding</keyword>
<feature type="coiled-coil region" evidence="32">
    <location>
        <begin position="58"/>
        <end position="106"/>
    </location>
</feature>
<keyword evidence="21" id="KW-0007">Acetylation</keyword>
<reference evidence="36" key="1">
    <citation type="submission" date="2025-08" db="UniProtKB">
        <authorList>
            <consortium name="Ensembl"/>
        </authorList>
    </citation>
    <scope>IDENTIFICATION</scope>
</reference>
<feature type="region of interest" description="Disordered" evidence="33">
    <location>
        <begin position="268"/>
        <end position="295"/>
    </location>
</feature>
<keyword evidence="26" id="KW-0206">Cytoskeleton</keyword>
<evidence type="ECO:0000256" key="28">
    <source>
        <dbReference type="ARBA" id="ARBA00023306"/>
    </source>
</evidence>
<feature type="compositionally biased region" description="Polar residues" evidence="33">
    <location>
        <begin position="268"/>
        <end position="280"/>
    </location>
</feature>
<evidence type="ECO:0000313" key="36">
    <source>
        <dbReference type="Ensembl" id="ENSSTUP00000106539.1"/>
    </source>
</evidence>
<evidence type="ECO:0000256" key="5">
    <source>
        <dbReference type="ARBA" id="ARBA00004413"/>
    </source>
</evidence>
<evidence type="ECO:0000256" key="25">
    <source>
        <dbReference type="ARBA" id="ARBA00023136"/>
    </source>
</evidence>
<evidence type="ECO:0000256" key="26">
    <source>
        <dbReference type="ARBA" id="ARBA00023212"/>
    </source>
</evidence>
<dbReference type="InterPro" id="IPR000198">
    <property type="entry name" value="RhoGAP_dom"/>
</dbReference>
<dbReference type="GO" id="GO:0005634">
    <property type="term" value="C:nucleus"/>
    <property type="evidence" value="ECO:0007669"/>
    <property type="project" value="UniProtKB-SubCell"/>
</dbReference>
<keyword evidence="8" id="KW-0343">GTPase activation</keyword>
<evidence type="ECO:0000256" key="17">
    <source>
        <dbReference type="ARBA" id="ARBA00022782"/>
    </source>
</evidence>
<evidence type="ECO:0000256" key="4">
    <source>
        <dbReference type="ARBA" id="ARBA00004218"/>
    </source>
</evidence>
<evidence type="ECO:0000256" key="24">
    <source>
        <dbReference type="ARBA" id="ARBA00023121"/>
    </source>
</evidence>
<dbReference type="GO" id="GO:0006811">
    <property type="term" value="P:monoatomic ion transport"/>
    <property type="evidence" value="ECO:0007669"/>
    <property type="project" value="UniProtKB-KW"/>
</dbReference>
<dbReference type="PROSITE" id="PS50081">
    <property type="entry name" value="ZF_DAG_PE_2"/>
    <property type="match status" value="1"/>
</dbReference>
<evidence type="ECO:0000256" key="14">
    <source>
        <dbReference type="ARBA" id="ARBA00022618"/>
    </source>
</evidence>
<accession>A0A674EF35</accession>
<dbReference type="SMART" id="SM00324">
    <property type="entry name" value="RhoGAP"/>
    <property type="match status" value="1"/>
</dbReference>
<dbReference type="FunFam" id="1.10.555.10:FF:000034">
    <property type="entry name" value="Rac GTPase-activating protein 1"/>
    <property type="match status" value="1"/>
</dbReference>
<keyword evidence="18" id="KW-0862">Zinc</keyword>
<dbReference type="GeneTree" id="ENSGT00940000154610"/>
<keyword evidence="9" id="KW-0217">Developmental protein</keyword>
<evidence type="ECO:0000256" key="33">
    <source>
        <dbReference type="SAM" id="MobiDB-lite"/>
    </source>
</evidence>
<dbReference type="PANTHER" id="PTHR46199">
    <property type="entry name" value="RAC GTPASE-ACTIVATING PROTEIN 1"/>
    <property type="match status" value="1"/>
</dbReference>
<feature type="region of interest" description="Disordered" evidence="33">
    <location>
        <begin position="586"/>
        <end position="607"/>
    </location>
</feature>
<keyword evidence="14" id="KW-0132">Cell division</keyword>
<dbReference type="GO" id="GO:0001669">
    <property type="term" value="C:acrosomal vesicle"/>
    <property type="evidence" value="ECO:0007669"/>
    <property type="project" value="UniProtKB-SubCell"/>
</dbReference>
<dbReference type="GO" id="GO:0005096">
    <property type="term" value="F:GTPase activator activity"/>
    <property type="evidence" value="ECO:0007669"/>
    <property type="project" value="UniProtKB-KW"/>
</dbReference>
<dbReference type="SUPFAM" id="SSF48350">
    <property type="entry name" value="GTPase activation domain, GAP"/>
    <property type="match status" value="1"/>
</dbReference>
<keyword evidence="16" id="KW-0863">Zinc-finger</keyword>
<evidence type="ECO:0000256" key="27">
    <source>
        <dbReference type="ARBA" id="ARBA00023242"/>
    </source>
</evidence>
<dbReference type="CDD" id="cd04382">
    <property type="entry name" value="RhoGAP_MgcRacGAP"/>
    <property type="match status" value="1"/>
</dbReference>
<evidence type="ECO:0000256" key="7">
    <source>
        <dbReference type="ARBA" id="ARBA00022448"/>
    </source>
</evidence>
<dbReference type="Gene3D" id="3.30.60.20">
    <property type="match status" value="1"/>
</dbReference>
<evidence type="ECO:0000256" key="8">
    <source>
        <dbReference type="ARBA" id="ARBA00022468"/>
    </source>
</evidence>
<dbReference type="Gene3D" id="1.10.555.10">
    <property type="entry name" value="Rho GTPase activation protein"/>
    <property type="match status" value="1"/>
</dbReference>
<dbReference type="InterPro" id="IPR002219">
    <property type="entry name" value="PKC_DAG/PE"/>
</dbReference>
<evidence type="ECO:0000256" key="30">
    <source>
        <dbReference type="ARBA" id="ARBA00067896"/>
    </source>
</evidence>
<dbReference type="GO" id="GO:0032154">
    <property type="term" value="C:cleavage furrow"/>
    <property type="evidence" value="ECO:0007669"/>
    <property type="project" value="UniProtKB-SubCell"/>
</dbReference>
<keyword evidence="20" id="KW-0744">Spermatogenesis</keyword>
<dbReference type="GO" id="GO:0051233">
    <property type="term" value="C:spindle midzone"/>
    <property type="evidence" value="ECO:0007669"/>
    <property type="project" value="TreeGrafter"/>
</dbReference>
<dbReference type="GO" id="GO:0000281">
    <property type="term" value="P:mitotic cytokinesis"/>
    <property type="evidence" value="ECO:0007669"/>
    <property type="project" value="TreeGrafter"/>
</dbReference>
<keyword evidence="27" id="KW-0539">Nucleus</keyword>
<evidence type="ECO:0000256" key="10">
    <source>
        <dbReference type="ARBA" id="ARBA00022475"/>
    </source>
</evidence>
<evidence type="ECO:0000256" key="22">
    <source>
        <dbReference type="ARBA" id="ARBA00023054"/>
    </source>
</evidence>
<keyword evidence="17" id="KW-0221">Differentiation</keyword>
<feature type="compositionally biased region" description="Polar residues" evidence="33">
    <location>
        <begin position="592"/>
        <end position="607"/>
    </location>
</feature>
<keyword evidence="13" id="KW-0597">Phosphoprotein</keyword>
<keyword evidence="25" id="KW-0472">Membrane</keyword>
<protein>
    <recommendedName>
        <fullName evidence="30">Rac GTPase-activating protein 1</fullName>
    </recommendedName>
    <alternativeName>
        <fullName evidence="31">Male germ cell RacGap</fullName>
    </alternativeName>
</protein>
<dbReference type="CDD" id="cd20821">
    <property type="entry name" value="C1_MgcRacGAP"/>
    <property type="match status" value="1"/>
</dbReference>
<feature type="domain" description="Rho-GAP" evidence="35">
    <location>
        <begin position="363"/>
        <end position="554"/>
    </location>
</feature>
<evidence type="ECO:0000259" key="35">
    <source>
        <dbReference type="PROSITE" id="PS50238"/>
    </source>
</evidence>
<evidence type="ECO:0000256" key="19">
    <source>
        <dbReference type="ARBA" id="ARBA00022843"/>
    </source>
</evidence>
<keyword evidence="37" id="KW-1185">Reference proteome</keyword>
<keyword evidence="24" id="KW-0446">Lipid-binding</keyword>
<dbReference type="GO" id="GO:0030154">
    <property type="term" value="P:cell differentiation"/>
    <property type="evidence" value="ECO:0007669"/>
    <property type="project" value="UniProtKB-KW"/>
</dbReference>
<evidence type="ECO:0000256" key="29">
    <source>
        <dbReference type="ARBA" id="ARBA00023329"/>
    </source>
</evidence>
<name>A0A674EF35_SALTR</name>
<dbReference type="Ensembl" id="ENSSTUT00000114178.1">
    <property type="protein sequence ID" value="ENSSTUP00000106539.1"/>
    <property type="gene ID" value="ENSSTUG00000047451.1"/>
</dbReference>
<dbReference type="GO" id="GO:0008289">
    <property type="term" value="F:lipid binding"/>
    <property type="evidence" value="ECO:0007669"/>
    <property type="project" value="UniProtKB-KW"/>
</dbReference>
<dbReference type="SUPFAM" id="SSF57889">
    <property type="entry name" value="Cysteine-rich domain"/>
    <property type="match status" value="1"/>
</dbReference>
<evidence type="ECO:0000256" key="16">
    <source>
        <dbReference type="ARBA" id="ARBA00022771"/>
    </source>
</evidence>
<keyword evidence="12" id="KW-1017">Isopeptide bond</keyword>
<keyword evidence="23" id="KW-0406">Ion transport</keyword>
<dbReference type="Proteomes" id="UP000472277">
    <property type="component" value="Chromosome 16"/>
</dbReference>
<evidence type="ECO:0000256" key="32">
    <source>
        <dbReference type="SAM" id="Coils"/>
    </source>
</evidence>
<keyword evidence="10" id="KW-1003">Cell membrane</keyword>
<keyword evidence="7" id="KW-0813">Transport</keyword>
<evidence type="ECO:0000256" key="31">
    <source>
        <dbReference type="ARBA" id="ARBA00075869"/>
    </source>
</evidence>
<gene>
    <name evidence="36" type="primary">LOC115150186</name>
</gene>
<evidence type="ECO:0000256" key="2">
    <source>
        <dbReference type="ARBA" id="ARBA00004186"/>
    </source>
</evidence>
<feature type="domain" description="Phorbol-ester/DAG-type" evidence="34">
    <location>
        <begin position="298"/>
        <end position="347"/>
    </location>
</feature>
<dbReference type="GO" id="GO:0030496">
    <property type="term" value="C:midbody"/>
    <property type="evidence" value="ECO:0007669"/>
    <property type="project" value="UniProtKB-SubCell"/>
</dbReference>
<keyword evidence="11" id="KW-0963">Cytoplasm</keyword>
<keyword evidence="29" id="KW-0968">Cytoplasmic vesicle</keyword>
<comment type="subcellular location">
    <subcellularLocation>
        <location evidence="5">Cell membrane</location>
        <topology evidence="5">Peripheral membrane protein</topology>
        <orientation evidence="5">Cytoplasmic side</orientation>
    </subcellularLocation>
    <subcellularLocation>
        <location evidence="6">Cleavage furrow</location>
    </subcellularLocation>
    <subcellularLocation>
        <location evidence="2">Cytoplasm</location>
        <location evidence="2">Cytoskeleton</location>
        <location evidence="2">Spindle</location>
    </subcellularLocation>
    <subcellularLocation>
        <location evidence="4">Cytoplasmic vesicle</location>
        <location evidence="4">Secretory vesicle</location>
        <location evidence="4">Acrosome</location>
    </subcellularLocation>
    <subcellularLocation>
        <location evidence="3">Midbody</location>
    </subcellularLocation>
    <subcellularLocation>
        <location evidence="1">Nucleus</location>
    </subcellularLocation>
</comment>
<dbReference type="InParanoid" id="A0A674EF35"/>
<evidence type="ECO:0000256" key="20">
    <source>
        <dbReference type="ARBA" id="ARBA00022871"/>
    </source>
</evidence>
<keyword evidence="28" id="KW-0131">Cell cycle</keyword>
<keyword evidence="19" id="KW-0832">Ubl conjugation</keyword>
<dbReference type="GO" id="GO:0007266">
    <property type="term" value="P:Rho protein signal transduction"/>
    <property type="evidence" value="ECO:0007669"/>
    <property type="project" value="TreeGrafter"/>
</dbReference>
<evidence type="ECO:0000256" key="23">
    <source>
        <dbReference type="ARBA" id="ARBA00023065"/>
    </source>
</evidence>
<evidence type="ECO:0000256" key="3">
    <source>
        <dbReference type="ARBA" id="ARBA00004214"/>
    </source>
</evidence>
<evidence type="ECO:0000256" key="21">
    <source>
        <dbReference type="ARBA" id="ARBA00022990"/>
    </source>
</evidence>
<dbReference type="GO" id="GO:0051256">
    <property type="term" value="P:mitotic spindle midzone assembly"/>
    <property type="evidence" value="ECO:0007669"/>
    <property type="project" value="TreeGrafter"/>
</dbReference>
<dbReference type="FunFam" id="3.30.60.20:FF:000033">
    <property type="entry name" value="Rac GTPase-activating protein 1"/>
    <property type="match status" value="1"/>
</dbReference>
<reference evidence="36" key="2">
    <citation type="submission" date="2025-09" db="UniProtKB">
        <authorList>
            <consortium name="Ensembl"/>
        </authorList>
    </citation>
    <scope>IDENTIFICATION</scope>
</reference>
<dbReference type="PROSITE" id="PS50238">
    <property type="entry name" value="RHOGAP"/>
    <property type="match status" value="1"/>
</dbReference>
<evidence type="ECO:0000256" key="11">
    <source>
        <dbReference type="ARBA" id="ARBA00022490"/>
    </source>
</evidence>
<dbReference type="Pfam" id="PF00620">
    <property type="entry name" value="RhoGAP"/>
    <property type="match status" value="1"/>
</dbReference>
<evidence type="ECO:0000256" key="1">
    <source>
        <dbReference type="ARBA" id="ARBA00004123"/>
    </source>
</evidence>
<dbReference type="GO" id="GO:0008270">
    <property type="term" value="F:zinc ion binding"/>
    <property type="evidence" value="ECO:0007669"/>
    <property type="project" value="UniProtKB-KW"/>
</dbReference>
<keyword evidence="22 32" id="KW-0175">Coiled coil</keyword>
<evidence type="ECO:0000256" key="12">
    <source>
        <dbReference type="ARBA" id="ARBA00022499"/>
    </source>
</evidence>
<dbReference type="AlphaFoldDB" id="A0A674EF35"/>
<dbReference type="PANTHER" id="PTHR46199:SF5">
    <property type="entry name" value="RAC GTPASE-ACTIVATING PROTEIN 1"/>
    <property type="match status" value="1"/>
</dbReference>
<evidence type="ECO:0000256" key="9">
    <source>
        <dbReference type="ARBA" id="ARBA00022473"/>
    </source>
</evidence>
<dbReference type="GO" id="GO:0097149">
    <property type="term" value="C:centralspindlin complex"/>
    <property type="evidence" value="ECO:0007669"/>
    <property type="project" value="TreeGrafter"/>
</dbReference>
<organism evidence="36 37">
    <name type="scientific">Salmo trutta</name>
    <name type="common">Brown trout</name>
    <dbReference type="NCBI Taxonomy" id="8032"/>
    <lineage>
        <taxon>Eukaryota</taxon>
        <taxon>Metazoa</taxon>
        <taxon>Chordata</taxon>
        <taxon>Craniata</taxon>
        <taxon>Vertebrata</taxon>
        <taxon>Euteleostomi</taxon>
        <taxon>Actinopterygii</taxon>
        <taxon>Neopterygii</taxon>
        <taxon>Teleostei</taxon>
        <taxon>Protacanthopterygii</taxon>
        <taxon>Salmoniformes</taxon>
        <taxon>Salmonidae</taxon>
        <taxon>Salmoninae</taxon>
        <taxon>Salmo</taxon>
    </lineage>
</organism>
<dbReference type="GO" id="GO:0007283">
    <property type="term" value="P:spermatogenesis"/>
    <property type="evidence" value="ECO:0007669"/>
    <property type="project" value="UniProtKB-KW"/>
</dbReference>
<evidence type="ECO:0000313" key="37">
    <source>
        <dbReference type="Proteomes" id="UP000472277"/>
    </source>
</evidence>
<evidence type="ECO:0000256" key="18">
    <source>
        <dbReference type="ARBA" id="ARBA00022833"/>
    </source>
</evidence>